<protein>
    <submittedName>
        <fullName evidence="2">Helix-turn-helix domain-containing protein</fullName>
    </submittedName>
</protein>
<dbReference type="InterPro" id="IPR001387">
    <property type="entry name" value="Cro/C1-type_HTH"/>
</dbReference>
<dbReference type="Gene3D" id="1.10.260.40">
    <property type="entry name" value="lambda repressor-like DNA-binding domains"/>
    <property type="match status" value="1"/>
</dbReference>
<dbReference type="OrthoDB" id="1446437at2"/>
<reference evidence="2 3" key="1">
    <citation type="submission" date="2019-08" db="EMBL/GenBank/DDBJ databases">
        <title>Genome of Aequorivita antarctica SW49 (type strain).</title>
        <authorList>
            <person name="Bowman J.P."/>
        </authorList>
    </citation>
    <scope>NUCLEOTIDE SEQUENCE [LARGE SCALE GENOMIC DNA]</scope>
    <source>
        <strain evidence="2 3">SW49</strain>
    </source>
</reference>
<accession>A0A5C6YYC3</accession>
<dbReference type="InterPro" id="IPR010982">
    <property type="entry name" value="Lambda_DNA-bd_dom_sf"/>
</dbReference>
<dbReference type="EMBL" id="VORT01000007">
    <property type="protein sequence ID" value="TXD72728.1"/>
    <property type="molecule type" value="Genomic_DNA"/>
</dbReference>
<proteinExistence type="predicted"/>
<evidence type="ECO:0000313" key="2">
    <source>
        <dbReference type="EMBL" id="TXD72728.1"/>
    </source>
</evidence>
<comment type="caution">
    <text evidence="2">The sequence shown here is derived from an EMBL/GenBank/DDBJ whole genome shotgun (WGS) entry which is preliminary data.</text>
</comment>
<keyword evidence="3" id="KW-1185">Reference proteome</keyword>
<dbReference type="SUPFAM" id="SSF47413">
    <property type="entry name" value="lambda repressor-like DNA-binding domains"/>
    <property type="match status" value="1"/>
</dbReference>
<gene>
    <name evidence="2" type="ORF">ESU54_10930</name>
</gene>
<dbReference type="RefSeq" id="WP_111844363.1">
    <property type="nucleotide sequence ID" value="NZ_UEGI01000006.1"/>
</dbReference>
<dbReference type="GO" id="GO:0003677">
    <property type="term" value="F:DNA binding"/>
    <property type="evidence" value="ECO:0007669"/>
    <property type="project" value="InterPro"/>
</dbReference>
<dbReference type="PROSITE" id="PS50943">
    <property type="entry name" value="HTH_CROC1"/>
    <property type="match status" value="1"/>
</dbReference>
<dbReference type="AlphaFoldDB" id="A0A5C6YYC3"/>
<evidence type="ECO:0000259" key="1">
    <source>
        <dbReference type="PROSITE" id="PS50943"/>
    </source>
</evidence>
<organism evidence="2 3">
    <name type="scientific">Aequorivita antarctica</name>
    <dbReference type="NCBI Taxonomy" id="153266"/>
    <lineage>
        <taxon>Bacteria</taxon>
        <taxon>Pseudomonadati</taxon>
        <taxon>Bacteroidota</taxon>
        <taxon>Flavobacteriia</taxon>
        <taxon>Flavobacteriales</taxon>
        <taxon>Flavobacteriaceae</taxon>
        <taxon>Aequorivita</taxon>
    </lineage>
</organism>
<sequence>MKHFKNIILLEAIALTLKQLRSATGKTQEEVNDEVSIFIKQQSFHIGRLETAQINSSVSIIYELCKYYKISSEDFFKEVEKNKAILSKKASK</sequence>
<dbReference type="Proteomes" id="UP000321497">
    <property type="component" value="Unassembled WGS sequence"/>
</dbReference>
<evidence type="ECO:0000313" key="3">
    <source>
        <dbReference type="Proteomes" id="UP000321497"/>
    </source>
</evidence>
<feature type="domain" description="HTH cro/C1-type" evidence="1">
    <location>
        <begin position="17"/>
        <end position="75"/>
    </location>
</feature>
<name>A0A5C6YYC3_9FLAO</name>